<dbReference type="NCBIfam" id="TIGR01428">
    <property type="entry name" value="HAD_type_II"/>
    <property type="match status" value="1"/>
</dbReference>
<dbReference type="CDD" id="cd02588">
    <property type="entry name" value="HAD_L2-DEX"/>
    <property type="match status" value="1"/>
</dbReference>
<dbReference type="InterPro" id="IPR023198">
    <property type="entry name" value="PGP-like_dom2"/>
</dbReference>
<evidence type="ECO:0000256" key="1">
    <source>
        <dbReference type="ARBA" id="ARBA00008106"/>
    </source>
</evidence>
<dbReference type="Proteomes" id="UP000466514">
    <property type="component" value="Chromosome"/>
</dbReference>
<dbReference type="InterPro" id="IPR006439">
    <property type="entry name" value="HAD-SF_hydro_IA"/>
</dbReference>
<organism evidence="3 4">
    <name type="scientific">Mycolicibacterium psychrotolerans</name>
    <dbReference type="NCBI Taxonomy" id="216929"/>
    <lineage>
        <taxon>Bacteria</taxon>
        <taxon>Bacillati</taxon>
        <taxon>Actinomycetota</taxon>
        <taxon>Actinomycetes</taxon>
        <taxon>Mycobacteriales</taxon>
        <taxon>Mycobacteriaceae</taxon>
        <taxon>Mycolicibacterium</taxon>
    </lineage>
</organism>
<evidence type="ECO:0000313" key="3">
    <source>
        <dbReference type="EMBL" id="BBX70491.1"/>
    </source>
</evidence>
<dbReference type="InterPro" id="IPR023214">
    <property type="entry name" value="HAD_sf"/>
</dbReference>
<dbReference type="InterPro" id="IPR006328">
    <property type="entry name" value="2-HAD"/>
</dbReference>
<keyword evidence="4" id="KW-1185">Reference proteome</keyword>
<reference evidence="3 4" key="1">
    <citation type="journal article" date="2019" name="Emerg. Microbes Infect.">
        <title>Comprehensive subspecies identification of 175 nontuberculous mycobacteria species based on 7547 genomic profiles.</title>
        <authorList>
            <person name="Matsumoto Y."/>
            <person name="Kinjo T."/>
            <person name="Motooka D."/>
            <person name="Nabeya D."/>
            <person name="Jung N."/>
            <person name="Uechi K."/>
            <person name="Horii T."/>
            <person name="Iida T."/>
            <person name="Fujita J."/>
            <person name="Nakamura S."/>
        </authorList>
    </citation>
    <scope>NUCLEOTIDE SEQUENCE [LARGE SCALE GENOMIC DNA]</scope>
    <source>
        <strain evidence="3 4">JCM 13323</strain>
    </source>
</reference>
<dbReference type="SFLD" id="SFLDG01129">
    <property type="entry name" value="C1.5:_HAD__Beta-PGM__Phosphata"/>
    <property type="match status" value="1"/>
</dbReference>
<name>A0A7I7MDT8_9MYCO</name>
<dbReference type="SFLD" id="SFLDS00003">
    <property type="entry name" value="Haloacid_Dehalogenase"/>
    <property type="match status" value="1"/>
</dbReference>
<accession>A0A7I7MDT8</accession>
<sequence length="229" mass="24857">MKHVPKPAPKPEVLIFDVNETLLDIETLMPAFEDLFGDGQVLREWFVQLVMYSMTTTLAGSYVDFFTLGRGVLQMVGTVHGVHVTDEDWQRVGEALRSMPAHPDVAAGLATMRDRGHRLVTLTNSPPVSGSPTPLERAGLSRYVEQQFSVDTFTTFKPATRLYTDVAAALGVRPADCMMVAAHVWDTIGAQSAGMQGAFIARPGNAVIPALPQPTVVAADLRELARLLA</sequence>
<evidence type="ECO:0000313" key="4">
    <source>
        <dbReference type="Proteomes" id="UP000466514"/>
    </source>
</evidence>
<dbReference type="NCBIfam" id="TIGR01493">
    <property type="entry name" value="HAD-SF-IA-v2"/>
    <property type="match status" value="1"/>
</dbReference>
<dbReference type="KEGG" id="mpsc:MPSYJ_39520"/>
<dbReference type="Gene3D" id="3.40.50.1000">
    <property type="entry name" value="HAD superfamily/HAD-like"/>
    <property type="match status" value="1"/>
</dbReference>
<dbReference type="AlphaFoldDB" id="A0A7I7MDT8"/>
<protein>
    <submittedName>
        <fullName evidence="3">Haloacid dehalogenase</fullName>
    </submittedName>
</protein>
<evidence type="ECO:0000256" key="2">
    <source>
        <dbReference type="ARBA" id="ARBA00022801"/>
    </source>
</evidence>
<dbReference type="EMBL" id="AP022574">
    <property type="protein sequence ID" value="BBX70491.1"/>
    <property type="molecule type" value="Genomic_DNA"/>
</dbReference>
<dbReference type="InterPro" id="IPR036412">
    <property type="entry name" value="HAD-like_sf"/>
</dbReference>
<comment type="similarity">
    <text evidence="1">Belongs to the HAD-like hydrolase superfamily. S-2-haloalkanoic acid dehalogenase family.</text>
</comment>
<dbReference type="GO" id="GO:0019120">
    <property type="term" value="F:hydrolase activity, acting on acid halide bonds, in C-halide compounds"/>
    <property type="evidence" value="ECO:0007669"/>
    <property type="project" value="InterPro"/>
</dbReference>
<keyword evidence="2" id="KW-0378">Hydrolase</keyword>
<dbReference type="SUPFAM" id="SSF56784">
    <property type="entry name" value="HAD-like"/>
    <property type="match status" value="1"/>
</dbReference>
<dbReference type="PANTHER" id="PTHR43316:SF3">
    <property type="entry name" value="HALOACID DEHALOGENASE, TYPE II (AFU_ORTHOLOGUE AFUA_2G07750)-RELATED"/>
    <property type="match status" value="1"/>
</dbReference>
<dbReference type="Pfam" id="PF00702">
    <property type="entry name" value="Hydrolase"/>
    <property type="match status" value="1"/>
</dbReference>
<gene>
    <name evidence="3" type="primary">dehII</name>
    <name evidence="3" type="ORF">MPSYJ_39520</name>
</gene>
<proteinExistence type="inferred from homology"/>
<dbReference type="Gene3D" id="1.10.150.240">
    <property type="entry name" value="Putative phosphatase, domain 2"/>
    <property type="match status" value="1"/>
</dbReference>
<dbReference type="InterPro" id="IPR051540">
    <property type="entry name" value="S-2-haloacid_dehalogenase"/>
</dbReference>
<dbReference type="PANTHER" id="PTHR43316">
    <property type="entry name" value="HYDROLASE, HALOACID DELAHOGENASE-RELATED"/>
    <property type="match status" value="1"/>
</dbReference>
<dbReference type="PRINTS" id="PR00413">
    <property type="entry name" value="HADHALOGNASE"/>
</dbReference>